<sequence>MDAHALLTSQGWRGTGHSLHPTTDTTGLRRPLLVSRKDNTLGVGKKAHRTSDMWWLNAFDSSLKGLDTSTQGMVVQTVTSGGLDMVKRGGSKFVGKGGLYASFVRGEGLTGTIEKQVDSNISSDIETDTKPERRKKSEREGKETKEERRKRKELKRAARRSVAVKESSTELEGDIKQSETKEERRERRRQKKLAKEAEKNYIEVSSRKAEKQKRKELKAKRKDKSKKS</sequence>
<reference evidence="2 3" key="1">
    <citation type="journal article" date="2013" name="BMC Genomics">
        <title>Genomics-driven discovery of the pneumocandin biosynthetic gene cluster in the fungus Glarea lozoyensis.</title>
        <authorList>
            <person name="Chen L."/>
            <person name="Yue Q."/>
            <person name="Zhang X."/>
            <person name="Xiang M."/>
            <person name="Wang C."/>
            <person name="Li S."/>
            <person name="Che Y."/>
            <person name="Ortiz-Lopez F.J."/>
            <person name="Bills G.F."/>
            <person name="Liu X."/>
            <person name="An Z."/>
        </authorList>
    </citation>
    <scope>NUCLEOTIDE SEQUENCE [LARGE SCALE GENOMIC DNA]</scope>
    <source>
        <strain evidence="3">ATCC 20868 / MF5171</strain>
    </source>
</reference>
<protein>
    <recommendedName>
        <fullName evidence="4">DNA-directed RNA polymerase II subunit RPB1</fullName>
    </recommendedName>
</protein>
<feature type="compositionally biased region" description="Basic residues" evidence="1">
    <location>
        <begin position="210"/>
        <end position="228"/>
    </location>
</feature>
<organism evidence="2 3">
    <name type="scientific">Glarea lozoyensis (strain ATCC 20868 / MF5171)</name>
    <dbReference type="NCBI Taxonomy" id="1116229"/>
    <lineage>
        <taxon>Eukaryota</taxon>
        <taxon>Fungi</taxon>
        <taxon>Dikarya</taxon>
        <taxon>Ascomycota</taxon>
        <taxon>Pezizomycotina</taxon>
        <taxon>Leotiomycetes</taxon>
        <taxon>Helotiales</taxon>
        <taxon>Helotiaceae</taxon>
        <taxon>Glarea</taxon>
    </lineage>
</organism>
<gene>
    <name evidence="2" type="ORF">GLAREA_10835</name>
</gene>
<evidence type="ECO:0000313" key="3">
    <source>
        <dbReference type="Proteomes" id="UP000016922"/>
    </source>
</evidence>
<proteinExistence type="predicted"/>
<keyword evidence="3" id="KW-1185">Reference proteome</keyword>
<dbReference type="OMA" id="KTTHDHT"/>
<feature type="compositionally biased region" description="Basic residues" evidence="1">
    <location>
        <begin position="148"/>
        <end position="159"/>
    </location>
</feature>
<name>S3DDF8_GLAL2</name>
<dbReference type="GeneID" id="19469880"/>
<feature type="compositionally biased region" description="Basic and acidic residues" evidence="1">
    <location>
        <begin position="173"/>
        <end position="185"/>
    </location>
</feature>
<accession>S3DDF8</accession>
<dbReference type="RefSeq" id="XP_008078126.1">
    <property type="nucleotide sequence ID" value="XM_008079935.1"/>
</dbReference>
<dbReference type="OrthoDB" id="3366546at2759"/>
<evidence type="ECO:0000313" key="2">
    <source>
        <dbReference type="EMBL" id="EPE35139.1"/>
    </source>
</evidence>
<evidence type="ECO:0008006" key="4">
    <source>
        <dbReference type="Google" id="ProtNLM"/>
    </source>
</evidence>
<dbReference type="Proteomes" id="UP000016922">
    <property type="component" value="Unassembled WGS sequence"/>
</dbReference>
<evidence type="ECO:0000256" key="1">
    <source>
        <dbReference type="SAM" id="MobiDB-lite"/>
    </source>
</evidence>
<dbReference type="HOGENOM" id="CLU_082196_0_0_1"/>
<dbReference type="KEGG" id="glz:GLAREA_10835"/>
<feature type="compositionally biased region" description="Basic and acidic residues" evidence="1">
    <location>
        <begin position="127"/>
        <end position="147"/>
    </location>
</feature>
<dbReference type="AlphaFoldDB" id="S3DDF8"/>
<dbReference type="EMBL" id="KE145355">
    <property type="protein sequence ID" value="EPE35139.1"/>
    <property type="molecule type" value="Genomic_DNA"/>
</dbReference>
<dbReference type="eggNOG" id="ENOG502S8NF">
    <property type="taxonomic scope" value="Eukaryota"/>
</dbReference>
<feature type="compositionally biased region" description="Basic and acidic residues" evidence="1">
    <location>
        <begin position="193"/>
        <end position="209"/>
    </location>
</feature>
<feature type="region of interest" description="Disordered" evidence="1">
    <location>
        <begin position="120"/>
        <end position="228"/>
    </location>
</feature>